<dbReference type="RefSeq" id="WP_187247329.1">
    <property type="nucleotide sequence ID" value="NZ_BAAAOK010000017.1"/>
</dbReference>
<proteinExistence type="inferred from homology"/>
<dbReference type="PANTHER" id="PTHR43669">
    <property type="entry name" value="5-KETO-D-GLUCONATE 5-REDUCTASE"/>
    <property type="match status" value="1"/>
</dbReference>
<keyword evidence="2" id="KW-0560">Oxidoreductase</keyword>
<comment type="similarity">
    <text evidence="1">Belongs to the short-chain dehydrogenases/reductases (SDR) family.</text>
</comment>
<dbReference type="CDD" id="cd05233">
    <property type="entry name" value="SDR_c"/>
    <property type="match status" value="1"/>
</dbReference>
<accession>A0ABR7M026</accession>
<keyword evidence="4" id="KW-1185">Reference proteome</keyword>
<dbReference type="Gene3D" id="3.40.50.720">
    <property type="entry name" value="NAD(P)-binding Rossmann-like Domain"/>
    <property type="match status" value="1"/>
</dbReference>
<dbReference type="Proteomes" id="UP000805614">
    <property type="component" value="Unassembled WGS sequence"/>
</dbReference>
<comment type="caution">
    <text evidence="3">The sequence shown here is derived from an EMBL/GenBank/DDBJ whole genome shotgun (WGS) entry which is preliminary data.</text>
</comment>
<evidence type="ECO:0000256" key="1">
    <source>
        <dbReference type="ARBA" id="ARBA00006484"/>
    </source>
</evidence>
<sequence length="257" mass="26833">MDLSGRSYLVAGGAGVVGECVTQALLGRGATVVVPSRSPERLDRLRSLTETPHLHTLLGDVGDPAGVEEVRDRITAAIGPLDGVVASLGAWWEGTPLTDVSLETWQRILHDNLTSHFLVGRTFLPLLNGRPDGVYIALSGIAALRPIPLSGPISVTDAAQTMLMRTFAAELGGPDGVSGSGGPAGAGLTGAPAAPPRIHEVAILTPVVTRHWVEEDPIEPGWLSGEQAGSYIADVAGPGFPAEPFQLRLPADWDIWA</sequence>
<evidence type="ECO:0000313" key="3">
    <source>
        <dbReference type="EMBL" id="MBC6470283.1"/>
    </source>
</evidence>
<dbReference type="SUPFAM" id="SSF51735">
    <property type="entry name" value="NAD(P)-binding Rossmann-fold domains"/>
    <property type="match status" value="1"/>
</dbReference>
<name>A0ABR7M026_9ACTN</name>
<dbReference type="InterPro" id="IPR002347">
    <property type="entry name" value="SDR_fam"/>
</dbReference>
<dbReference type="EMBL" id="JABVEC010000039">
    <property type="protein sequence ID" value="MBC6470283.1"/>
    <property type="molecule type" value="Genomic_DNA"/>
</dbReference>
<dbReference type="PANTHER" id="PTHR43669:SF3">
    <property type="entry name" value="ALCOHOL DEHYDROGENASE, PUTATIVE (AFU_ORTHOLOGUE AFUA_3G03445)-RELATED"/>
    <property type="match status" value="1"/>
</dbReference>
<protein>
    <submittedName>
        <fullName evidence="3">SDR family oxidoreductase</fullName>
    </submittedName>
</protein>
<dbReference type="InterPro" id="IPR036291">
    <property type="entry name" value="NAD(P)-bd_dom_sf"/>
</dbReference>
<evidence type="ECO:0000313" key="4">
    <source>
        <dbReference type="Proteomes" id="UP000805614"/>
    </source>
</evidence>
<organism evidence="3 4">
    <name type="scientific">Actinomadura alba</name>
    <dbReference type="NCBI Taxonomy" id="406431"/>
    <lineage>
        <taxon>Bacteria</taxon>
        <taxon>Bacillati</taxon>
        <taxon>Actinomycetota</taxon>
        <taxon>Actinomycetes</taxon>
        <taxon>Streptosporangiales</taxon>
        <taxon>Thermomonosporaceae</taxon>
        <taxon>Actinomadura</taxon>
    </lineage>
</organism>
<evidence type="ECO:0000256" key="2">
    <source>
        <dbReference type="ARBA" id="ARBA00023002"/>
    </source>
</evidence>
<dbReference type="Pfam" id="PF13561">
    <property type="entry name" value="adh_short_C2"/>
    <property type="match status" value="1"/>
</dbReference>
<reference evidence="3 4" key="1">
    <citation type="submission" date="2020-06" db="EMBL/GenBank/DDBJ databases">
        <title>Actinomadura xiongansis sp. nov., isolated from soil of Baiyangdian.</title>
        <authorList>
            <person name="Zhang X."/>
        </authorList>
    </citation>
    <scope>NUCLEOTIDE SEQUENCE [LARGE SCALE GENOMIC DNA]</scope>
    <source>
        <strain evidence="3 4">HBUM206468</strain>
    </source>
</reference>
<gene>
    <name evidence="3" type="ORF">HKK74_33050</name>
</gene>